<organism evidence="1 2">
    <name type="scientific">Vaccinium darrowii</name>
    <dbReference type="NCBI Taxonomy" id="229202"/>
    <lineage>
        <taxon>Eukaryota</taxon>
        <taxon>Viridiplantae</taxon>
        <taxon>Streptophyta</taxon>
        <taxon>Embryophyta</taxon>
        <taxon>Tracheophyta</taxon>
        <taxon>Spermatophyta</taxon>
        <taxon>Magnoliopsida</taxon>
        <taxon>eudicotyledons</taxon>
        <taxon>Gunneridae</taxon>
        <taxon>Pentapetalae</taxon>
        <taxon>asterids</taxon>
        <taxon>Ericales</taxon>
        <taxon>Ericaceae</taxon>
        <taxon>Vaccinioideae</taxon>
        <taxon>Vaccinieae</taxon>
        <taxon>Vaccinium</taxon>
    </lineage>
</organism>
<gene>
    <name evidence="1" type="ORF">Vadar_028106</name>
</gene>
<protein>
    <submittedName>
        <fullName evidence="1">Uncharacterized protein</fullName>
    </submittedName>
</protein>
<evidence type="ECO:0000313" key="2">
    <source>
        <dbReference type="Proteomes" id="UP000828048"/>
    </source>
</evidence>
<sequence>MAATSKAKQSLKLVVDTKNKRVLFAEAGKDLVDFLFHPLQLHVGTVVRLLTKQNMVGTLGNICESIENLSETYIQSNHTTADVLRPSPYGGGSTFYPPICCG</sequence>
<keyword evidence="2" id="KW-1185">Reference proteome</keyword>
<proteinExistence type="predicted"/>
<reference evidence="1 2" key="1">
    <citation type="journal article" date="2021" name="Hortic Res">
        <title>High-quality reference genome and annotation aids understanding of berry development for evergreen blueberry (Vaccinium darrowii).</title>
        <authorList>
            <person name="Yu J."/>
            <person name="Hulse-Kemp A.M."/>
            <person name="Babiker E."/>
            <person name="Staton M."/>
        </authorList>
    </citation>
    <scope>NUCLEOTIDE SEQUENCE [LARGE SCALE GENOMIC DNA]</scope>
    <source>
        <strain evidence="2">cv. NJ 8807/NJ 8810</strain>
        <tissue evidence="1">Young leaf</tissue>
    </source>
</reference>
<dbReference type="EMBL" id="CM037160">
    <property type="protein sequence ID" value="KAH7841301.1"/>
    <property type="molecule type" value="Genomic_DNA"/>
</dbReference>
<comment type="caution">
    <text evidence="1">The sequence shown here is derived from an EMBL/GenBank/DDBJ whole genome shotgun (WGS) entry which is preliminary data.</text>
</comment>
<evidence type="ECO:0000313" key="1">
    <source>
        <dbReference type="EMBL" id="KAH7841301.1"/>
    </source>
</evidence>
<dbReference type="Proteomes" id="UP000828048">
    <property type="component" value="Chromosome 10"/>
</dbReference>
<accession>A0ACB7XKP4</accession>
<name>A0ACB7XKP4_9ERIC</name>